<keyword evidence="1" id="KW-0812">Transmembrane</keyword>
<dbReference type="AlphaFoldDB" id="A0A7V9WSL8"/>
<keyword evidence="1" id="KW-1133">Transmembrane helix</keyword>
<dbReference type="EMBL" id="JACEGE010000021">
    <property type="protein sequence ID" value="MBA2796304.1"/>
    <property type="molecule type" value="Genomic_DNA"/>
</dbReference>
<proteinExistence type="predicted"/>
<comment type="caution">
    <text evidence="2">The sequence shown here is derived from an EMBL/GenBank/DDBJ whole genome shotgun (WGS) entry which is preliminary data.</text>
</comment>
<evidence type="ECO:0000313" key="3">
    <source>
        <dbReference type="Proteomes" id="UP000524462"/>
    </source>
</evidence>
<sequence length="227" mass="26482">MSQIISINLLLLAFISYYLFTKRRYRRLGYSPSNILIDRAYQNWYLLYNTYINKKEVTIYEIDKTILKLKNTLLKKGVTKDIVDDYIEMLGKVDKSQTLGFKDLIIAVLGYISANSWVNNQLNNIDVTYIINAITSNLNNEEFKSYILIIIQVASILLTVILFGIFLYIIPSIDSANKENQKLVLLKRLSTIWEFSINDEVKNLTELETFLEKTKLEDTNKNSFFKN</sequence>
<dbReference type="Proteomes" id="UP000524462">
    <property type="component" value="Unassembled WGS sequence"/>
</dbReference>
<evidence type="ECO:0000313" key="2">
    <source>
        <dbReference type="EMBL" id="MBA2796304.1"/>
    </source>
</evidence>
<reference evidence="2 3" key="1">
    <citation type="submission" date="2020-07" db="EMBL/GenBank/DDBJ databases">
        <title>Molecular and genomic characterization of Streptococcus porcinus isolated from diseased swine in Brazil.</title>
        <authorList>
            <person name="Moreno L.Z."/>
            <person name="Matajira C.E.C."/>
            <person name="Poor A.P."/>
            <person name="Dutra M.C."/>
            <person name="Moreno A.M."/>
        </authorList>
    </citation>
    <scope>NUCLEOTIDE SEQUENCE [LARGE SCALE GENOMIC DNA]</scope>
    <source>
        <strain evidence="2 3">SP0816-2</strain>
    </source>
</reference>
<accession>A0A7V9WSL8</accession>
<evidence type="ECO:0000256" key="1">
    <source>
        <dbReference type="SAM" id="Phobius"/>
    </source>
</evidence>
<dbReference type="RefSeq" id="WP_181460279.1">
    <property type="nucleotide sequence ID" value="NZ_JACEGE010000021.1"/>
</dbReference>
<organism evidence="2 3">
    <name type="scientific">Streptococcus porcinus</name>
    <dbReference type="NCBI Taxonomy" id="1340"/>
    <lineage>
        <taxon>Bacteria</taxon>
        <taxon>Bacillati</taxon>
        <taxon>Bacillota</taxon>
        <taxon>Bacilli</taxon>
        <taxon>Lactobacillales</taxon>
        <taxon>Streptococcaceae</taxon>
        <taxon>Streptococcus</taxon>
    </lineage>
</organism>
<gene>
    <name evidence="2" type="ORF">H1B29_07415</name>
</gene>
<feature type="transmembrane region" description="Helical" evidence="1">
    <location>
        <begin position="146"/>
        <end position="170"/>
    </location>
</feature>
<name>A0A7V9WSL8_STRPO</name>
<protein>
    <submittedName>
        <fullName evidence="2">Uncharacterized protein</fullName>
    </submittedName>
</protein>
<keyword evidence="1" id="KW-0472">Membrane</keyword>
<feature type="transmembrane region" description="Helical" evidence="1">
    <location>
        <begin position="6"/>
        <end position="21"/>
    </location>
</feature>